<evidence type="ECO:0000256" key="2">
    <source>
        <dbReference type="HAMAP-Rule" id="MF_00048"/>
    </source>
</evidence>
<dbReference type="HAMAP" id="MF_00048">
    <property type="entry name" value="UPF0102"/>
    <property type="match status" value="1"/>
</dbReference>
<dbReference type="PANTHER" id="PTHR34039:SF1">
    <property type="entry name" value="UPF0102 PROTEIN YRAN"/>
    <property type="match status" value="1"/>
</dbReference>
<dbReference type="NCBIfam" id="NF009150">
    <property type="entry name" value="PRK12497.1-3"/>
    <property type="match status" value="1"/>
</dbReference>
<reference evidence="3" key="1">
    <citation type="journal article" date="2021" name="PeerJ">
        <title>Extensive microbial diversity within the chicken gut microbiome revealed by metagenomics and culture.</title>
        <authorList>
            <person name="Gilroy R."/>
            <person name="Ravi A."/>
            <person name="Getino M."/>
            <person name="Pursley I."/>
            <person name="Horton D.L."/>
            <person name="Alikhan N.F."/>
            <person name="Baker D."/>
            <person name="Gharbi K."/>
            <person name="Hall N."/>
            <person name="Watson M."/>
            <person name="Adriaenssens E.M."/>
            <person name="Foster-Nyarko E."/>
            <person name="Jarju S."/>
            <person name="Secka A."/>
            <person name="Antonio M."/>
            <person name="Oren A."/>
            <person name="Chaudhuri R.R."/>
            <person name="La Ragione R."/>
            <person name="Hildebrand F."/>
            <person name="Pallen M.J."/>
        </authorList>
    </citation>
    <scope>NUCLEOTIDE SEQUENCE</scope>
    <source>
        <strain evidence="3">12435</strain>
    </source>
</reference>
<protein>
    <recommendedName>
        <fullName evidence="2">UPF0102 protein H9892_06980</fullName>
    </recommendedName>
</protein>
<evidence type="ECO:0000313" key="4">
    <source>
        <dbReference type="Proteomes" id="UP000823990"/>
    </source>
</evidence>
<dbReference type="InterPro" id="IPR011856">
    <property type="entry name" value="tRNA_endonuc-like_dom_sf"/>
</dbReference>
<dbReference type="NCBIfam" id="TIGR00252">
    <property type="entry name" value="YraN family protein"/>
    <property type="match status" value="1"/>
</dbReference>
<dbReference type="CDD" id="cd20736">
    <property type="entry name" value="PoNe_Nuclease"/>
    <property type="match status" value="1"/>
</dbReference>
<proteinExistence type="inferred from homology"/>
<dbReference type="GO" id="GO:0003676">
    <property type="term" value="F:nucleic acid binding"/>
    <property type="evidence" value="ECO:0007669"/>
    <property type="project" value="InterPro"/>
</dbReference>
<dbReference type="NCBIfam" id="NF009154">
    <property type="entry name" value="PRK12497.3-3"/>
    <property type="match status" value="1"/>
</dbReference>
<sequence length="123" mass="14073">MSKHENKTSGSRGEKLAEKYLRDNGYRILARNFTTDIGEIDLIATDDEFLIFVEVKARMSDAYGEPAEAVDVRKQRKLSMVASQYIKKSMLFGAPARFDVIEVRLDTGKISHIENAFDSYLRY</sequence>
<dbReference type="AlphaFoldDB" id="A0A9D1TSA9"/>
<reference evidence="3" key="2">
    <citation type="submission" date="2021-04" db="EMBL/GenBank/DDBJ databases">
        <authorList>
            <person name="Gilroy R."/>
        </authorList>
    </citation>
    <scope>NUCLEOTIDE SEQUENCE</scope>
    <source>
        <strain evidence="3">12435</strain>
    </source>
</reference>
<comment type="caution">
    <text evidence="3">The sequence shown here is derived from an EMBL/GenBank/DDBJ whole genome shotgun (WGS) entry which is preliminary data.</text>
</comment>
<evidence type="ECO:0000313" key="3">
    <source>
        <dbReference type="EMBL" id="HIW03067.1"/>
    </source>
</evidence>
<dbReference type="InterPro" id="IPR011335">
    <property type="entry name" value="Restrct_endonuc-II-like"/>
</dbReference>
<dbReference type="EMBL" id="DXHS01000119">
    <property type="protein sequence ID" value="HIW03067.1"/>
    <property type="molecule type" value="Genomic_DNA"/>
</dbReference>
<dbReference type="Pfam" id="PF02021">
    <property type="entry name" value="UPF0102"/>
    <property type="match status" value="1"/>
</dbReference>
<dbReference type="PANTHER" id="PTHR34039">
    <property type="entry name" value="UPF0102 PROTEIN YRAN"/>
    <property type="match status" value="1"/>
</dbReference>
<accession>A0A9D1TSA9</accession>
<comment type="similarity">
    <text evidence="1 2">Belongs to the UPF0102 family.</text>
</comment>
<organism evidence="3 4">
    <name type="scientific">Candidatus Protoclostridium stercorigallinarum</name>
    <dbReference type="NCBI Taxonomy" id="2838741"/>
    <lineage>
        <taxon>Bacteria</taxon>
        <taxon>Bacillati</taxon>
        <taxon>Bacillota</taxon>
        <taxon>Clostridia</taxon>
        <taxon>Candidatus Protoclostridium</taxon>
    </lineage>
</organism>
<dbReference type="Gene3D" id="3.40.1350.10">
    <property type="match status" value="1"/>
</dbReference>
<name>A0A9D1TSA9_9FIRM</name>
<gene>
    <name evidence="3" type="ORF">H9892_06980</name>
</gene>
<evidence type="ECO:0000256" key="1">
    <source>
        <dbReference type="ARBA" id="ARBA00006738"/>
    </source>
</evidence>
<dbReference type="SUPFAM" id="SSF52980">
    <property type="entry name" value="Restriction endonuclease-like"/>
    <property type="match status" value="1"/>
</dbReference>
<dbReference type="Proteomes" id="UP000823990">
    <property type="component" value="Unassembled WGS sequence"/>
</dbReference>
<dbReference type="InterPro" id="IPR003509">
    <property type="entry name" value="UPF0102_YraN-like"/>
</dbReference>